<reference evidence="3 4" key="1">
    <citation type="submission" date="2019-03" db="EMBL/GenBank/DDBJ databases">
        <authorList>
            <person name="Kim M.K.M."/>
        </authorList>
    </citation>
    <scope>NUCLEOTIDE SEQUENCE [LARGE SCALE GENOMIC DNA]</scope>
    <source>
        <strain evidence="3 4">17J68-15</strain>
    </source>
</reference>
<keyword evidence="1" id="KW-1133">Transmembrane helix</keyword>
<dbReference type="AlphaFoldDB" id="A0A4R4E727"/>
<comment type="caution">
    <text evidence="3">The sequence shown here is derived from an EMBL/GenBank/DDBJ whole genome shotgun (WGS) entry which is preliminary data.</text>
</comment>
<organism evidence="3 4">
    <name type="scientific">Flaviaesturariibacter aridisoli</name>
    <dbReference type="NCBI Taxonomy" id="2545761"/>
    <lineage>
        <taxon>Bacteria</taxon>
        <taxon>Pseudomonadati</taxon>
        <taxon>Bacteroidota</taxon>
        <taxon>Chitinophagia</taxon>
        <taxon>Chitinophagales</taxon>
        <taxon>Chitinophagaceae</taxon>
        <taxon>Flaviaestuariibacter</taxon>
    </lineage>
</organism>
<protein>
    <recommendedName>
        <fullName evidence="5">Protein BatD</fullName>
    </recommendedName>
</protein>
<accession>A0A4R4E727</accession>
<evidence type="ECO:0000313" key="4">
    <source>
        <dbReference type="Proteomes" id="UP000295164"/>
    </source>
</evidence>
<proteinExistence type="predicted"/>
<sequence length="288" mass="32345">MIRYLFLLLTTCMCGALAAQPGTLSVKASKQTILIGEPLELEVAVTAAGPVAPVALDSLPFFEVLETRAADTVRQGSNYTVRQVWVLTSWDSGLRRIPPIPYAGRASQAIPIAVRFSSPFDKNAPYHDIKDVENVEVPARNTWIWYVVLAILLAGIALLLFPRHKGEAAKVVRVDEHYYKKVLQQLQALQQDEARRREPKQYYTDLVKIFRGYLLRRKGYYSDADTSTDLVQRLPQWRVPASLQEELRATLQESDLVKFAKLQPGGTAMDAAVQTLKRAVVALEEHSR</sequence>
<feature type="chain" id="PRO_5020180467" description="Protein BatD" evidence="2">
    <location>
        <begin position="19"/>
        <end position="288"/>
    </location>
</feature>
<evidence type="ECO:0000256" key="2">
    <source>
        <dbReference type="SAM" id="SignalP"/>
    </source>
</evidence>
<feature type="signal peptide" evidence="2">
    <location>
        <begin position="1"/>
        <end position="18"/>
    </location>
</feature>
<dbReference type="RefSeq" id="WP_131851243.1">
    <property type="nucleotide sequence ID" value="NZ_SKFH01000006.1"/>
</dbReference>
<dbReference type="Proteomes" id="UP000295164">
    <property type="component" value="Unassembled WGS sequence"/>
</dbReference>
<keyword evidence="1" id="KW-0812">Transmembrane</keyword>
<keyword evidence="2" id="KW-0732">Signal</keyword>
<name>A0A4R4E727_9BACT</name>
<evidence type="ECO:0000256" key="1">
    <source>
        <dbReference type="SAM" id="Phobius"/>
    </source>
</evidence>
<evidence type="ECO:0000313" key="3">
    <source>
        <dbReference type="EMBL" id="TCZ73515.1"/>
    </source>
</evidence>
<dbReference type="EMBL" id="SKFH01000006">
    <property type="protein sequence ID" value="TCZ73515.1"/>
    <property type="molecule type" value="Genomic_DNA"/>
</dbReference>
<keyword evidence="1" id="KW-0472">Membrane</keyword>
<keyword evidence="4" id="KW-1185">Reference proteome</keyword>
<evidence type="ECO:0008006" key="5">
    <source>
        <dbReference type="Google" id="ProtNLM"/>
    </source>
</evidence>
<feature type="transmembrane region" description="Helical" evidence="1">
    <location>
        <begin position="143"/>
        <end position="161"/>
    </location>
</feature>
<dbReference type="OrthoDB" id="9807384at2"/>
<gene>
    <name evidence="3" type="ORF">E0486_06015</name>
</gene>